<keyword evidence="2" id="KW-1185">Reference proteome</keyword>
<reference evidence="1" key="1">
    <citation type="journal article" date="2022" name="bioRxiv">
        <title>Sequencing and chromosome-scale assembly of the giantPleurodeles waltlgenome.</title>
        <authorList>
            <person name="Brown T."/>
            <person name="Elewa A."/>
            <person name="Iarovenko S."/>
            <person name="Subramanian E."/>
            <person name="Araus A.J."/>
            <person name="Petzold A."/>
            <person name="Susuki M."/>
            <person name="Suzuki K.-i.T."/>
            <person name="Hayashi T."/>
            <person name="Toyoda A."/>
            <person name="Oliveira C."/>
            <person name="Osipova E."/>
            <person name="Leigh N.D."/>
            <person name="Simon A."/>
            <person name="Yun M.H."/>
        </authorList>
    </citation>
    <scope>NUCLEOTIDE SEQUENCE</scope>
    <source>
        <strain evidence="1">20211129_DDA</strain>
        <tissue evidence="1">Liver</tissue>
    </source>
</reference>
<accession>A0AAV7M338</accession>
<comment type="caution">
    <text evidence="1">The sequence shown here is derived from an EMBL/GenBank/DDBJ whole genome shotgun (WGS) entry which is preliminary data.</text>
</comment>
<dbReference type="AlphaFoldDB" id="A0AAV7M338"/>
<sequence>MVGEPVASALRLVHRCAGRVNATQEQHEVLDLQGKECFPSPKLRPCNHICAVEQLVEGARVHVIDSSDGRPVHWELESLTVLPVGGAKKQPVPGEST</sequence>
<organism evidence="1 2">
    <name type="scientific">Pleurodeles waltl</name>
    <name type="common">Iberian ribbed newt</name>
    <dbReference type="NCBI Taxonomy" id="8319"/>
    <lineage>
        <taxon>Eukaryota</taxon>
        <taxon>Metazoa</taxon>
        <taxon>Chordata</taxon>
        <taxon>Craniata</taxon>
        <taxon>Vertebrata</taxon>
        <taxon>Euteleostomi</taxon>
        <taxon>Amphibia</taxon>
        <taxon>Batrachia</taxon>
        <taxon>Caudata</taxon>
        <taxon>Salamandroidea</taxon>
        <taxon>Salamandridae</taxon>
        <taxon>Pleurodelinae</taxon>
        <taxon>Pleurodeles</taxon>
    </lineage>
</organism>
<evidence type="ECO:0000313" key="2">
    <source>
        <dbReference type="Proteomes" id="UP001066276"/>
    </source>
</evidence>
<name>A0AAV7M338_PLEWA</name>
<gene>
    <name evidence="1" type="ORF">NDU88_000666</name>
</gene>
<protein>
    <recommendedName>
        <fullName evidence="3">DUF5641 domain-containing protein</fullName>
    </recommendedName>
</protein>
<dbReference type="EMBL" id="JANPWB010000014">
    <property type="protein sequence ID" value="KAJ1095503.1"/>
    <property type="molecule type" value="Genomic_DNA"/>
</dbReference>
<proteinExistence type="predicted"/>
<evidence type="ECO:0000313" key="1">
    <source>
        <dbReference type="EMBL" id="KAJ1095503.1"/>
    </source>
</evidence>
<dbReference type="Proteomes" id="UP001066276">
    <property type="component" value="Chromosome 10"/>
</dbReference>
<evidence type="ECO:0008006" key="3">
    <source>
        <dbReference type="Google" id="ProtNLM"/>
    </source>
</evidence>